<dbReference type="PROSITE" id="PS50983">
    <property type="entry name" value="FE_B12_PBP"/>
    <property type="match status" value="1"/>
</dbReference>
<dbReference type="Gene3D" id="3.40.50.1980">
    <property type="entry name" value="Nitrogenase molybdenum iron protein domain"/>
    <property type="match status" value="2"/>
</dbReference>
<dbReference type="EMBL" id="LANI01000003">
    <property type="protein sequence ID" value="KKJ77920.1"/>
    <property type="molecule type" value="Genomic_DNA"/>
</dbReference>
<reference evidence="2 3" key="1">
    <citation type="submission" date="2015-03" db="EMBL/GenBank/DDBJ databases">
        <title>Genome sequence of Kiloniella sp. P1-1, isolated from the gut microflora of Pacific white shrimp, Penaeus vannamei.</title>
        <authorList>
            <person name="Shao Z."/>
            <person name="Wang L."/>
            <person name="Li X."/>
        </authorList>
    </citation>
    <scope>NUCLEOTIDE SEQUENCE [LARGE SCALE GENOMIC DNA]</scope>
    <source>
        <strain evidence="2 3">P1-1</strain>
    </source>
</reference>
<feature type="domain" description="Fe/B12 periplasmic-binding" evidence="1">
    <location>
        <begin position="42"/>
        <end position="347"/>
    </location>
</feature>
<dbReference type="SUPFAM" id="SSF53807">
    <property type="entry name" value="Helical backbone' metal receptor"/>
    <property type="match status" value="1"/>
</dbReference>
<dbReference type="Pfam" id="PF01497">
    <property type="entry name" value="Peripla_BP_2"/>
    <property type="match status" value="1"/>
</dbReference>
<dbReference type="PATRIC" id="fig|1549748.8.peg.2642"/>
<dbReference type="Proteomes" id="UP000034491">
    <property type="component" value="Unassembled WGS sequence"/>
</dbReference>
<organism evidence="2 3">
    <name type="scientific">Kiloniella litopenaei</name>
    <dbReference type="NCBI Taxonomy" id="1549748"/>
    <lineage>
        <taxon>Bacteria</taxon>
        <taxon>Pseudomonadati</taxon>
        <taxon>Pseudomonadota</taxon>
        <taxon>Alphaproteobacteria</taxon>
        <taxon>Rhodospirillales</taxon>
        <taxon>Kiloniellaceae</taxon>
        <taxon>Kiloniella</taxon>
    </lineage>
</organism>
<dbReference type="PANTHER" id="PTHR30535:SF34">
    <property type="entry name" value="MOLYBDATE-BINDING PROTEIN MOLA"/>
    <property type="match status" value="1"/>
</dbReference>
<evidence type="ECO:0000313" key="3">
    <source>
        <dbReference type="Proteomes" id="UP000034491"/>
    </source>
</evidence>
<name>A0A0M2RD40_9PROT</name>
<accession>A0A0M2RD40</accession>
<protein>
    <submittedName>
        <fullName evidence="2">Fe3+-hydroxamate ABC transporter substrate-binding protein</fullName>
    </submittedName>
</protein>
<dbReference type="InterPro" id="IPR050902">
    <property type="entry name" value="ABC_Transporter_SBP"/>
</dbReference>
<dbReference type="PANTHER" id="PTHR30535">
    <property type="entry name" value="VITAMIN B12-BINDING PROTEIN"/>
    <property type="match status" value="1"/>
</dbReference>
<dbReference type="InterPro" id="IPR002491">
    <property type="entry name" value="ABC_transptr_periplasmic_BD"/>
</dbReference>
<evidence type="ECO:0000313" key="2">
    <source>
        <dbReference type="EMBL" id="KKJ77920.1"/>
    </source>
</evidence>
<dbReference type="AlphaFoldDB" id="A0A0M2RD40"/>
<sequence>MGAKVLKVLIGTILALSFINVRAASALEIVDLAGRKIEINAPVKSFGMSEGRYLTALSMLRPDGPAKGLVGMMSPLRWTHPELEKQLFDKFPEAMDIPVFGLNGAESVSAEKIIDLQPEVIMLGLSDHGPNTKSAELLKQLEAAGIKVVFIDFRLDPLNNTVPSIELMGKIFGVEARAQEYIDFYQKRFDLIRDRLSSVDKKPSVFLQVHAGRRECCWGMADGMLGPFVEVAGGKNIADAVAPGPTALHTSEFLLNENPDVWIGTASGTLGEFKSGALPVAMGAGMTAEMAVQSLSGYLAANEFQAMDAVRNSRAHSFWHNFYNSPFNIVVLEAFAKWIHPDRFQDLDPQQSLIDLYDKFMPFGVDGEYFATYRHDAN</sequence>
<evidence type="ECO:0000259" key="1">
    <source>
        <dbReference type="PROSITE" id="PS50983"/>
    </source>
</evidence>
<dbReference type="OrthoDB" id="9775594at2"/>
<keyword evidence="3" id="KW-1185">Reference proteome</keyword>
<comment type="caution">
    <text evidence="2">The sequence shown here is derived from an EMBL/GenBank/DDBJ whole genome shotgun (WGS) entry which is preliminary data.</text>
</comment>
<proteinExistence type="predicted"/>
<dbReference type="STRING" id="1549748.WH95_05745"/>
<gene>
    <name evidence="2" type="ORF">WH95_05745</name>
</gene>